<dbReference type="Pfam" id="PF05729">
    <property type="entry name" value="NACHT"/>
    <property type="match status" value="1"/>
</dbReference>
<reference evidence="2 3" key="1">
    <citation type="submission" date="2018-05" db="EMBL/GenBank/DDBJ databases">
        <title>Integrated omic analyses show evidence that a Ca. Accumulibacter phosphatis strain performs denitrification under micro-aerobic conditions.</title>
        <authorList>
            <person name="Camejo P.Y."/>
            <person name="Katherine M.D."/>
            <person name="Daniel N.R."/>
        </authorList>
    </citation>
    <scope>NUCLEOTIDE SEQUENCE [LARGE SCALE GENOMIC DNA]</scope>
    <source>
        <strain evidence="2">UW-LDO-IC</strain>
    </source>
</reference>
<proteinExistence type="predicted"/>
<dbReference type="Proteomes" id="UP000253831">
    <property type="component" value="Unassembled WGS sequence"/>
</dbReference>
<dbReference type="PANTHER" id="PTHR23150:SF19">
    <property type="entry name" value="FORMYLGLYCINE-GENERATING ENZYME"/>
    <property type="match status" value="1"/>
</dbReference>
<organism evidence="2 3">
    <name type="scientific">Candidatus Accumulibacter meliphilus</name>
    <dbReference type="NCBI Taxonomy" id="2211374"/>
    <lineage>
        <taxon>Bacteria</taxon>
        <taxon>Pseudomonadati</taxon>
        <taxon>Pseudomonadota</taxon>
        <taxon>Betaproteobacteria</taxon>
        <taxon>Candidatus Accumulibacter</taxon>
    </lineage>
</organism>
<accession>A0A369XPX6</accession>
<feature type="domain" description="TIR" evidence="1">
    <location>
        <begin position="2"/>
        <end position="129"/>
    </location>
</feature>
<dbReference type="Pfam" id="PF13676">
    <property type="entry name" value="TIR_2"/>
    <property type="match status" value="1"/>
</dbReference>
<dbReference type="SUPFAM" id="SSF52540">
    <property type="entry name" value="P-loop containing nucleoside triphosphate hydrolases"/>
    <property type="match status" value="1"/>
</dbReference>
<dbReference type="InterPro" id="IPR005532">
    <property type="entry name" value="SUMF_dom"/>
</dbReference>
<dbReference type="InterPro" id="IPR027417">
    <property type="entry name" value="P-loop_NTPase"/>
</dbReference>
<dbReference type="GO" id="GO:0007165">
    <property type="term" value="P:signal transduction"/>
    <property type="evidence" value="ECO:0007669"/>
    <property type="project" value="InterPro"/>
</dbReference>
<evidence type="ECO:0000313" key="2">
    <source>
        <dbReference type="EMBL" id="RDE50257.1"/>
    </source>
</evidence>
<dbReference type="Pfam" id="PF03781">
    <property type="entry name" value="FGE-sulfatase"/>
    <property type="match status" value="1"/>
</dbReference>
<name>A0A369XPX6_9PROT</name>
<dbReference type="InterPro" id="IPR042095">
    <property type="entry name" value="SUMF_sf"/>
</dbReference>
<dbReference type="SUPFAM" id="SSF56436">
    <property type="entry name" value="C-type lectin-like"/>
    <property type="match status" value="1"/>
</dbReference>
<dbReference type="InterPro" id="IPR035897">
    <property type="entry name" value="Toll_tir_struct_dom_sf"/>
</dbReference>
<protein>
    <submittedName>
        <fullName evidence="2">TIR domain-containing protein</fullName>
    </submittedName>
</protein>
<evidence type="ECO:0000313" key="3">
    <source>
        <dbReference type="Proteomes" id="UP000253831"/>
    </source>
</evidence>
<dbReference type="SMART" id="SM00255">
    <property type="entry name" value="TIR"/>
    <property type="match status" value="1"/>
</dbReference>
<dbReference type="EMBL" id="QPGA01000023">
    <property type="protein sequence ID" value="RDE50257.1"/>
    <property type="molecule type" value="Genomic_DNA"/>
</dbReference>
<dbReference type="AlphaFoldDB" id="A0A369XPX6"/>
<dbReference type="InterPro" id="IPR016187">
    <property type="entry name" value="CTDL_fold"/>
</dbReference>
<evidence type="ECO:0000259" key="1">
    <source>
        <dbReference type="PROSITE" id="PS50104"/>
    </source>
</evidence>
<dbReference type="InterPro" id="IPR051043">
    <property type="entry name" value="Sulfatase_Mod_Factor_Kinase"/>
</dbReference>
<gene>
    <name evidence="2" type="ORF">DVS81_12365</name>
</gene>
<dbReference type="PROSITE" id="PS50104">
    <property type="entry name" value="TIR"/>
    <property type="match status" value="1"/>
</dbReference>
<sequence>MRNPVVFISYSRSDRDLADRLVAALERAGHACWLDSSDIPGGEVWLAAIADGIERAYAVLSVVSAAANASDWVRLEYLHASKRGKPIVPLLADDCEPPWYMADRQPISIRDADYADGVQRLLRSLPAAPAATQAPAPAGAQRAAELAYLRRLEVGELVHTELYTPMAGVARVLARGEAAASLPAIVMRPEFRHLRQLSGAAAETRSESRPYEDIAQAFGQVRRVVLLGEPGAGKTTTLWKLARDALEAALADEAAPIPLLVSLGKWTETDEKLRPFLERQLGELGAHLAALLDSGRAILLLDGLNEMPTAERAAKAAQVKAFLLAQRKLAAMVSCRELDYTGALSLALDTVSIRPLDPARILDFVTGYLTAACAASADDPAARQAAGQVRGEDLFWRLAGGQDVRQAWEAWQAAGASFSLFWSASEIPRANPDIYSRTNEAMDRAWQQGVHDPRSLMRLAGNPYLLYMLTRVYLDSGEVPENRAVLFDRFVEVLLLRERLAEVSEAEVDTLRLSVEGELLLEALEGLAWTLQSRRGTGAAEDADGHGDSATAVDRAEASTFLDSQLLHRAAAASLLAVGEREVRFTHQLLQEYFTARGLRSRLASASLPASELWSAARWWERTGWEESAVLLAGLYAADCTPVVEWLLQAQPEVAAQCILRSGAQLPDATLLRLRQAWRPRLTNIADDPEPEARAAIGRALGSLTLDGRPLDDRPGVGLRFNGRRRCLVPDIDWVEVPAGAFRYGDEQKRIKLPAFHIARYPVTNCQFRCFIDDPQGYADDRWWEGLAERTERPAESAWDHANHPRESVSWFEAMAFCRWLSQMLGHEVRLPTEQEWEKAARGDDGREFPWGEFESGHANIDETSGFEGSHYLAQTSAAGIYPQGASPWGCHDMAGNVWEWCLNKYDEPGDTDPGGDVRRVVRGGSWFRLRGLARCASRVHYGPGSRNDFLGLRLACVAPIP</sequence>
<dbReference type="Gene3D" id="3.40.50.300">
    <property type="entry name" value="P-loop containing nucleotide triphosphate hydrolases"/>
    <property type="match status" value="1"/>
</dbReference>
<dbReference type="PANTHER" id="PTHR23150">
    <property type="entry name" value="SULFATASE MODIFYING FACTOR 1, 2"/>
    <property type="match status" value="1"/>
</dbReference>
<dbReference type="GO" id="GO:0120147">
    <property type="term" value="F:formylglycine-generating oxidase activity"/>
    <property type="evidence" value="ECO:0007669"/>
    <property type="project" value="TreeGrafter"/>
</dbReference>
<dbReference type="SUPFAM" id="SSF52200">
    <property type="entry name" value="Toll/Interleukin receptor TIR domain"/>
    <property type="match status" value="1"/>
</dbReference>
<dbReference type="Gene3D" id="3.90.1580.10">
    <property type="entry name" value="paralog of FGE (formylglycine-generating enzyme)"/>
    <property type="match status" value="1"/>
</dbReference>
<dbReference type="Gene3D" id="3.40.50.10140">
    <property type="entry name" value="Toll/interleukin-1 receptor homology (TIR) domain"/>
    <property type="match status" value="1"/>
</dbReference>
<dbReference type="InterPro" id="IPR007111">
    <property type="entry name" value="NACHT_NTPase"/>
</dbReference>
<dbReference type="InterPro" id="IPR000157">
    <property type="entry name" value="TIR_dom"/>
</dbReference>
<comment type="caution">
    <text evidence="2">The sequence shown here is derived from an EMBL/GenBank/DDBJ whole genome shotgun (WGS) entry which is preliminary data.</text>
</comment>